<accession>A0A381YAC5</accession>
<organism evidence="1">
    <name type="scientific">marine metagenome</name>
    <dbReference type="NCBI Taxonomy" id="408172"/>
    <lineage>
        <taxon>unclassified sequences</taxon>
        <taxon>metagenomes</taxon>
        <taxon>ecological metagenomes</taxon>
    </lineage>
</organism>
<name>A0A381YAC5_9ZZZZ</name>
<protein>
    <submittedName>
        <fullName evidence="1">Uncharacterized protein</fullName>
    </submittedName>
</protein>
<evidence type="ECO:0000313" key="1">
    <source>
        <dbReference type="EMBL" id="SVA74039.1"/>
    </source>
</evidence>
<gene>
    <name evidence="1" type="ORF">METZ01_LOCUS126893</name>
</gene>
<proteinExistence type="predicted"/>
<sequence>MLWHAMDDGTLTKVDAFYDANKAVKDKYPKGN</sequence>
<reference evidence="1" key="1">
    <citation type="submission" date="2018-05" db="EMBL/GenBank/DDBJ databases">
        <authorList>
            <person name="Lanie J.A."/>
            <person name="Ng W.-L."/>
            <person name="Kazmierczak K.M."/>
            <person name="Andrzejewski T.M."/>
            <person name="Davidsen T.M."/>
            <person name="Wayne K.J."/>
            <person name="Tettelin H."/>
            <person name="Glass J.I."/>
            <person name="Rusch D."/>
            <person name="Podicherti R."/>
            <person name="Tsui H.-C.T."/>
            <person name="Winkler M.E."/>
        </authorList>
    </citation>
    <scope>NUCLEOTIDE SEQUENCE</scope>
</reference>
<dbReference type="EMBL" id="UINC01017768">
    <property type="protein sequence ID" value="SVA74039.1"/>
    <property type="molecule type" value="Genomic_DNA"/>
</dbReference>
<dbReference type="AlphaFoldDB" id="A0A381YAC5"/>